<evidence type="ECO:0000256" key="4">
    <source>
        <dbReference type="ARBA" id="ARBA00022475"/>
    </source>
</evidence>
<evidence type="ECO:0000256" key="17">
    <source>
        <dbReference type="ARBA" id="ARBA00023170"/>
    </source>
</evidence>
<comment type="catalytic activity">
    <reaction evidence="19">
        <text>L-threonyl-[protein] + ATP = O-phospho-L-threonyl-[protein] + ADP + H(+)</text>
        <dbReference type="Rhea" id="RHEA:46608"/>
        <dbReference type="Rhea" id="RHEA-COMP:11060"/>
        <dbReference type="Rhea" id="RHEA-COMP:11605"/>
        <dbReference type="ChEBI" id="CHEBI:15378"/>
        <dbReference type="ChEBI" id="CHEBI:30013"/>
        <dbReference type="ChEBI" id="CHEBI:30616"/>
        <dbReference type="ChEBI" id="CHEBI:61977"/>
        <dbReference type="ChEBI" id="CHEBI:456216"/>
        <dbReference type="EC" id="2.7.11.1"/>
    </reaction>
</comment>
<dbReference type="PANTHER" id="PTHR48056:SF20">
    <property type="entry name" value="PROTEIN KINASE DOMAIN-CONTAINING PROTEIN"/>
    <property type="match status" value="1"/>
</dbReference>
<evidence type="ECO:0000256" key="1">
    <source>
        <dbReference type="ARBA" id="ARBA00004162"/>
    </source>
</evidence>
<evidence type="ECO:0000256" key="6">
    <source>
        <dbReference type="ARBA" id="ARBA00022553"/>
    </source>
</evidence>
<keyword evidence="7" id="KW-0433">Leucine-rich repeat</keyword>
<feature type="domain" description="Protein kinase" evidence="22">
    <location>
        <begin position="797"/>
        <end position="1060"/>
    </location>
</feature>
<dbReference type="SMART" id="SM00369">
    <property type="entry name" value="LRR_TYP"/>
    <property type="match status" value="7"/>
</dbReference>
<evidence type="ECO:0000256" key="11">
    <source>
        <dbReference type="ARBA" id="ARBA00022737"/>
    </source>
</evidence>
<keyword evidence="5" id="KW-0723">Serine/threonine-protein kinase</keyword>
<dbReference type="GO" id="GO:0033612">
    <property type="term" value="F:receptor serine/threonine kinase binding"/>
    <property type="evidence" value="ECO:0007669"/>
    <property type="project" value="TreeGrafter"/>
</dbReference>
<keyword evidence="8" id="KW-0808">Transferase</keyword>
<evidence type="ECO:0000256" key="2">
    <source>
        <dbReference type="ARBA" id="ARBA00008684"/>
    </source>
</evidence>
<dbReference type="SUPFAM" id="SSF52058">
    <property type="entry name" value="L domain-like"/>
    <property type="match status" value="3"/>
</dbReference>
<dbReference type="FunFam" id="3.80.10.10:FF:000215">
    <property type="entry name" value="Receptor-like protein kinase HSL1"/>
    <property type="match status" value="1"/>
</dbReference>
<evidence type="ECO:0000313" key="23">
    <source>
        <dbReference type="EMBL" id="URD72245.1"/>
    </source>
</evidence>
<comment type="catalytic activity">
    <reaction evidence="20">
        <text>L-seryl-[protein] + ATP = O-phospho-L-seryl-[protein] + ADP + H(+)</text>
        <dbReference type="Rhea" id="RHEA:17989"/>
        <dbReference type="Rhea" id="RHEA-COMP:9863"/>
        <dbReference type="Rhea" id="RHEA-COMP:11604"/>
        <dbReference type="ChEBI" id="CHEBI:15378"/>
        <dbReference type="ChEBI" id="CHEBI:29999"/>
        <dbReference type="ChEBI" id="CHEBI:30616"/>
        <dbReference type="ChEBI" id="CHEBI:83421"/>
        <dbReference type="ChEBI" id="CHEBI:456216"/>
        <dbReference type="EC" id="2.7.11.1"/>
    </reaction>
</comment>
<organism evidence="23 24">
    <name type="scientific">Musa troglodytarum</name>
    <name type="common">fe'i banana</name>
    <dbReference type="NCBI Taxonomy" id="320322"/>
    <lineage>
        <taxon>Eukaryota</taxon>
        <taxon>Viridiplantae</taxon>
        <taxon>Streptophyta</taxon>
        <taxon>Embryophyta</taxon>
        <taxon>Tracheophyta</taxon>
        <taxon>Spermatophyta</taxon>
        <taxon>Magnoliopsida</taxon>
        <taxon>Liliopsida</taxon>
        <taxon>Zingiberales</taxon>
        <taxon>Musaceae</taxon>
        <taxon>Musa</taxon>
    </lineage>
</organism>
<dbReference type="InterPro" id="IPR001611">
    <property type="entry name" value="Leu-rich_rpt"/>
</dbReference>
<dbReference type="OrthoDB" id="676979at2759"/>
<comment type="similarity">
    <text evidence="2">Belongs to the protein kinase superfamily. Ser/Thr protein kinase family.</text>
</comment>
<dbReference type="SMART" id="SM00220">
    <property type="entry name" value="S_TKc"/>
    <property type="match status" value="1"/>
</dbReference>
<evidence type="ECO:0000256" key="12">
    <source>
        <dbReference type="ARBA" id="ARBA00022741"/>
    </source>
</evidence>
<keyword evidence="6" id="KW-0597">Phosphoprotein</keyword>
<protein>
    <recommendedName>
        <fullName evidence="3">non-specific serine/threonine protein kinase</fullName>
        <ecNumber evidence="3">2.7.11.1</ecNumber>
    </recommendedName>
</protein>
<evidence type="ECO:0000256" key="20">
    <source>
        <dbReference type="ARBA" id="ARBA00048679"/>
    </source>
</evidence>
<evidence type="ECO:0000256" key="9">
    <source>
        <dbReference type="ARBA" id="ARBA00022692"/>
    </source>
</evidence>
<dbReference type="InterPro" id="IPR008271">
    <property type="entry name" value="Ser/Thr_kinase_AS"/>
</dbReference>
<comment type="subcellular location">
    <subcellularLocation>
        <location evidence="1">Cell membrane</location>
        <topology evidence="1">Single-pass membrane protein</topology>
    </subcellularLocation>
</comment>
<keyword evidence="9 21" id="KW-0812">Transmembrane</keyword>
<gene>
    <name evidence="23" type="ORF">MUK42_10068</name>
</gene>
<dbReference type="InterPro" id="IPR011009">
    <property type="entry name" value="Kinase-like_dom_sf"/>
</dbReference>
<dbReference type="Gene3D" id="3.80.10.10">
    <property type="entry name" value="Ribonuclease Inhibitor"/>
    <property type="match status" value="4"/>
</dbReference>
<dbReference type="EC" id="2.7.11.1" evidence="3"/>
<dbReference type="EMBL" id="CP097502">
    <property type="protein sequence ID" value="URD72245.1"/>
    <property type="molecule type" value="Genomic_DNA"/>
</dbReference>
<evidence type="ECO:0000256" key="10">
    <source>
        <dbReference type="ARBA" id="ARBA00022729"/>
    </source>
</evidence>
<dbReference type="AlphaFoldDB" id="A0A9E7E895"/>
<dbReference type="GO" id="GO:0005886">
    <property type="term" value="C:plasma membrane"/>
    <property type="evidence" value="ECO:0007669"/>
    <property type="project" value="UniProtKB-SubCell"/>
</dbReference>
<name>A0A9E7E895_9LILI</name>
<dbReference type="Pfam" id="PF00560">
    <property type="entry name" value="LRR_1"/>
    <property type="match status" value="4"/>
</dbReference>
<evidence type="ECO:0000259" key="22">
    <source>
        <dbReference type="PROSITE" id="PS50011"/>
    </source>
</evidence>
<dbReference type="InterPro" id="IPR032675">
    <property type="entry name" value="LRR_dom_sf"/>
</dbReference>
<evidence type="ECO:0000256" key="15">
    <source>
        <dbReference type="ARBA" id="ARBA00022989"/>
    </source>
</evidence>
<dbReference type="Gene3D" id="1.10.510.10">
    <property type="entry name" value="Transferase(Phosphotransferase) domain 1"/>
    <property type="match status" value="1"/>
</dbReference>
<dbReference type="InterPro" id="IPR013210">
    <property type="entry name" value="LRR_N_plant-typ"/>
</dbReference>
<evidence type="ECO:0000313" key="24">
    <source>
        <dbReference type="Proteomes" id="UP001055439"/>
    </source>
</evidence>
<evidence type="ECO:0000256" key="7">
    <source>
        <dbReference type="ARBA" id="ARBA00022614"/>
    </source>
</evidence>
<sequence length="1116" mass="122580">MAPSRSPIRQATNGRVIRSPLQSSYTRSNSHLCLLLPIKKNAKRTSNKRRSFGHFVSSHPRPPLILSPGSPFSAFDLHGQRTSDRSEAVSRPSLQDNLICPPVPLLEPSETLFQCEESQLSLMLKSAFLFHFLAALLLLLSLTPISSSLSLESKALLEIKGQLNDPMNHLESWNESKSPCEFAGVHCDIGSGHVVGISLPSISLSGNISPSISLLRSLATLELGGNAISGVVPLALANCTSLRVLNLSTNSLSGLLPDLSALRNLQVLDLSTNGFTGEFPAWVGKLPGLVELGLAENDFDAGEIPESIGHMKNLTWLFLAQCNLRGEIPASIYGLTKLGTLDLSRNQMSGQVSKAISNLSSLYKIELYQNNLTGEIPPELANLTLLREFDVSRNQLTGKLSPEIGNLKELTVFHAYTNSFWGELPRGFGNLEHLISFSVYENNFSGEFPSDLGRFSPLNKIDISENSFSGDFPRFLCHNKKLQYLLALDNDFTGQFPGSYAECKTLVRFRISQNGFTGGIPGGIWGLPSAVIIDVADNEFMGGVSSDIAMSASLTQLYVQNNRFSGKLPAELGDLPQLQKLFAFNNSFSGQIPSRFGDLKQLSSLHLEDNELTGPIPSQLGLCDSLVDLNLAQNSLTGAVPATLALLNSLNSLNLSQNHITGSIPDGLQALKLSSIDLSDNQLSGRIPPDLLLIAGDEAFSGNKELCTDRAMHTEFSFCTLSHSHKDVTRKPMYLVITIAFAMIILLAGLIFVSYQSFELEEKNRRRVLEEGKEKDSEWMLESFYPTELDPEEIINLDEENLIARGGTGKVYRLDLSKNRGTFAVKTVVGAKVVTDEVDIMGKIKHRNILKLFACLTGRGSSYLVFEYMPNGNLYQALRREIKGGLPELDWHKRYKIAVGAAKGIMYLHHDCSPAIIHRDIKSSNILLDEEYEARIADFGIATVAEGSESSCFAGTHGYIAPELAYCPKVTEKSDVYSFGVVLLELITGRGPTDPQFGGQDIVFWISGRVDGQNLAEVYDHRVPSSAEEDMGKVLKIAILCTTKLPSCRPTMREVVNKLIDADPCSAVNGVRGEVREKVDKRRWSASQHHNTCRHPSVHSSVFYNSKVQNRREPKH</sequence>
<dbReference type="FunFam" id="1.10.510.10:FF:000417">
    <property type="entry name" value="Leucine-rich repeat receptor-like protein kinase"/>
    <property type="match status" value="1"/>
</dbReference>
<accession>A0A9E7E895</accession>
<dbReference type="Pfam" id="PF00069">
    <property type="entry name" value="Pkinase"/>
    <property type="match status" value="1"/>
</dbReference>
<dbReference type="InterPro" id="IPR050647">
    <property type="entry name" value="Plant_LRR-RLKs"/>
</dbReference>
<reference evidence="23" key="1">
    <citation type="submission" date="2022-05" db="EMBL/GenBank/DDBJ databases">
        <title>The Musa troglodytarum L. genome provides insights into the mechanism of non-climacteric behaviour and enrichment of carotenoids.</title>
        <authorList>
            <person name="Wang J."/>
        </authorList>
    </citation>
    <scope>NUCLEOTIDE SEQUENCE</scope>
    <source>
        <tissue evidence="23">Leaf</tissue>
    </source>
</reference>
<keyword evidence="12" id="KW-0547">Nucleotide-binding</keyword>
<dbReference type="InterPro" id="IPR000719">
    <property type="entry name" value="Prot_kinase_dom"/>
</dbReference>
<evidence type="ECO:0000256" key="8">
    <source>
        <dbReference type="ARBA" id="ARBA00022679"/>
    </source>
</evidence>
<evidence type="ECO:0000256" key="5">
    <source>
        <dbReference type="ARBA" id="ARBA00022527"/>
    </source>
</evidence>
<dbReference type="PROSITE" id="PS51450">
    <property type="entry name" value="LRR"/>
    <property type="match status" value="2"/>
</dbReference>
<evidence type="ECO:0000256" key="14">
    <source>
        <dbReference type="ARBA" id="ARBA00022840"/>
    </source>
</evidence>
<dbReference type="Gene3D" id="3.30.200.20">
    <property type="entry name" value="Phosphorylase Kinase, domain 1"/>
    <property type="match status" value="1"/>
</dbReference>
<dbReference type="Pfam" id="PF08263">
    <property type="entry name" value="LRRNT_2"/>
    <property type="match status" value="1"/>
</dbReference>
<dbReference type="Proteomes" id="UP001055439">
    <property type="component" value="Chromosome 1"/>
</dbReference>
<dbReference type="FunFam" id="3.80.10.10:FF:000590">
    <property type="entry name" value="Leucine-rich receptor-like protein kinase family protein"/>
    <property type="match status" value="1"/>
</dbReference>
<dbReference type="GO" id="GO:0005524">
    <property type="term" value="F:ATP binding"/>
    <property type="evidence" value="ECO:0007669"/>
    <property type="project" value="UniProtKB-KW"/>
</dbReference>
<dbReference type="PROSITE" id="PS50011">
    <property type="entry name" value="PROTEIN_KINASE_DOM"/>
    <property type="match status" value="1"/>
</dbReference>
<evidence type="ECO:0000256" key="18">
    <source>
        <dbReference type="ARBA" id="ARBA00023180"/>
    </source>
</evidence>
<keyword evidence="16 21" id="KW-0472">Membrane</keyword>
<dbReference type="FunFam" id="3.80.10.10:FF:000228">
    <property type="entry name" value="Leucine-rich repeat receptor-like serine/threonine-protein kinase BAM1"/>
    <property type="match status" value="1"/>
</dbReference>
<keyword evidence="18" id="KW-0325">Glycoprotein</keyword>
<dbReference type="InterPro" id="IPR003591">
    <property type="entry name" value="Leu-rich_rpt_typical-subtyp"/>
</dbReference>
<dbReference type="PROSITE" id="PS00108">
    <property type="entry name" value="PROTEIN_KINASE_ST"/>
    <property type="match status" value="1"/>
</dbReference>
<evidence type="ECO:0000256" key="16">
    <source>
        <dbReference type="ARBA" id="ARBA00023136"/>
    </source>
</evidence>
<evidence type="ECO:0000256" key="19">
    <source>
        <dbReference type="ARBA" id="ARBA00047899"/>
    </source>
</evidence>
<keyword evidence="15 21" id="KW-1133">Transmembrane helix</keyword>
<evidence type="ECO:0000256" key="21">
    <source>
        <dbReference type="SAM" id="Phobius"/>
    </source>
</evidence>
<evidence type="ECO:0000256" key="3">
    <source>
        <dbReference type="ARBA" id="ARBA00012513"/>
    </source>
</evidence>
<keyword evidence="14" id="KW-0067">ATP-binding</keyword>
<feature type="transmembrane region" description="Helical" evidence="21">
    <location>
        <begin position="733"/>
        <end position="755"/>
    </location>
</feature>
<keyword evidence="10" id="KW-0732">Signal</keyword>
<dbReference type="PANTHER" id="PTHR48056">
    <property type="entry name" value="LRR RECEPTOR-LIKE SERINE/THREONINE-PROTEIN KINASE-RELATED"/>
    <property type="match status" value="1"/>
</dbReference>
<dbReference type="Pfam" id="PF13855">
    <property type="entry name" value="LRR_8"/>
    <property type="match status" value="2"/>
</dbReference>
<keyword evidence="4" id="KW-1003">Cell membrane</keyword>
<dbReference type="SUPFAM" id="SSF56112">
    <property type="entry name" value="Protein kinase-like (PK-like)"/>
    <property type="match status" value="1"/>
</dbReference>
<feature type="transmembrane region" description="Helical" evidence="21">
    <location>
        <begin position="127"/>
        <end position="145"/>
    </location>
</feature>
<keyword evidence="11" id="KW-0677">Repeat</keyword>
<keyword evidence="24" id="KW-1185">Reference proteome</keyword>
<evidence type="ECO:0000256" key="13">
    <source>
        <dbReference type="ARBA" id="ARBA00022777"/>
    </source>
</evidence>
<dbReference type="GO" id="GO:0004674">
    <property type="term" value="F:protein serine/threonine kinase activity"/>
    <property type="evidence" value="ECO:0007669"/>
    <property type="project" value="UniProtKB-KW"/>
</dbReference>
<keyword evidence="13 23" id="KW-0418">Kinase</keyword>
<keyword evidence="17 23" id="KW-0675">Receptor</keyword>
<proteinExistence type="inferred from homology"/>